<dbReference type="SUPFAM" id="SSF53335">
    <property type="entry name" value="S-adenosyl-L-methionine-dependent methyltransferases"/>
    <property type="match status" value="1"/>
</dbReference>
<comment type="caution">
    <text evidence="2">The sequence shown here is derived from an EMBL/GenBank/DDBJ whole genome shotgun (WGS) entry which is preliminary data.</text>
</comment>
<dbReference type="EMBL" id="JAHBCL010000001">
    <property type="protein sequence ID" value="MBS7525131.1"/>
    <property type="molecule type" value="Genomic_DNA"/>
</dbReference>
<dbReference type="PANTHER" id="PTHR43861">
    <property type="entry name" value="TRANS-ACONITATE 2-METHYLTRANSFERASE-RELATED"/>
    <property type="match status" value="1"/>
</dbReference>
<dbReference type="GO" id="GO:0032259">
    <property type="term" value="P:methylation"/>
    <property type="evidence" value="ECO:0007669"/>
    <property type="project" value="UniProtKB-KW"/>
</dbReference>
<feature type="domain" description="Methyltransferase" evidence="1">
    <location>
        <begin position="37"/>
        <end position="187"/>
    </location>
</feature>
<dbReference type="CDD" id="cd02440">
    <property type="entry name" value="AdoMet_MTases"/>
    <property type="match status" value="1"/>
</dbReference>
<dbReference type="RefSeq" id="WP_213234919.1">
    <property type="nucleotide sequence ID" value="NZ_JAHBCL010000001.1"/>
</dbReference>
<name>A0ABS5PJJ0_9FIRM</name>
<dbReference type="Proteomes" id="UP000746471">
    <property type="component" value="Unassembled WGS sequence"/>
</dbReference>
<keyword evidence="2" id="KW-0808">Transferase</keyword>
<dbReference type="GO" id="GO:0008168">
    <property type="term" value="F:methyltransferase activity"/>
    <property type="evidence" value="ECO:0007669"/>
    <property type="project" value="UniProtKB-KW"/>
</dbReference>
<keyword evidence="3" id="KW-1185">Reference proteome</keyword>
<accession>A0ABS5PJJ0</accession>
<keyword evidence="2" id="KW-0489">Methyltransferase</keyword>
<evidence type="ECO:0000313" key="2">
    <source>
        <dbReference type="EMBL" id="MBS7525131.1"/>
    </source>
</evidence>
<sequence length="191" mass="21154">MHKHNYHDWQHHIERLDSDARKEEMQPENTLLQSGLKAGDIFCDIGAGAGIFTFPAALITGAKTYAVDVSEAAVDYLRSKAQTLGAEQVEVIKADGVVYPFEKDAIDFVALVTVYHEIHERPPFVESLKHMLKPGGRLMMIDFKADETPGGPPIAHRVSANEAVADFKAGGFRHIETASLSDNFYRIVFEA</sequence>
<protein>
    <submittedName>
        <fullName evidence="2">Class I SAM-dependent methyltransferase</fullName>
    </submittedName>
</protein>
<evidence type="ECO:0000259" key="1">
    <source>
        <dbReference type="Pfam" id="PF13847"/>
    </source>
</evidence>
<organism evidence="2 3">
    <name type="scientific">Fusibacter paucivorans</name>
    <dbReference type="NCBI Taxonomy" id="76009"/>
    <lineage>
        <taxon>Bacteria</taxon>
        <taxon>Bacillati</taxon>
        <taxon>Bacillota</taxon>
        <taxon>Clostridia</taxon>
        <taxon>Eubacteriales</taxon>
        <taxon>Eubacteriales Family XII. Incertae Sedis</taxon>
        <taxon>Fusibacter</taxon>
    </lineage>
</organism>
<dbReference type="InterPro" id="IPR025714">
    <property type="entry name" value="Methyltranfer_dom"/>
</dbReference>
<gene>
    <name evidence="2" type="ORF">KHM83_00425</name>
</gene>
<dbReference type="InterPro" id="IPR029063">
    <property type="entry name" value="SAM-dependent_MTases_sf"/>
</dbReference>
<dbReference type="Pfam" id="PF13847">
    <property type="entry name" value="Methyltransf_31"/>
    <property type="match status" value="1"/>
</dbReference>
<reference evidence="2 3" key="1">
    <citation type="submission" date="2021-05" db="EMBL/GenBank/DDBJ databases">
        <title>Fusibacter ferrireducens sp. nov., an anaerobic, sulfur- and Fe-reducing bacterium isolated from the mangrove sediment.</title>
        <authorList>
            <person name="Qiu D."/>
        </authorList>
    </citation>
    <scope>NUCLEOTIDE SEQUENCE [LARGE SCALE GENOMIC DNA]</scope>
    <source>
        <strain evidence="2 3">DSM 12116</strain>
    </source>
</reference>
<proteinExistence type="predicted"/>
<dbReference type="Gene3D" id="3.40.50.150">
    <property type="entry name" value="Vaccinia Virus protein VP39"/>
    <property type="match status" value="1"/>
</dbReference>
<evidence type="ECO:0000313" key="3">
    <source>
        <dbReference type="Proteomes" id="UP000746471"/>
    </source>
</evidence>